<feature type="compositionally biased region" description="Polar residues" evidence="1">
    <location>
        <begin position="9"/>
        <end position="19"/>
    </location>
</feature>
<evidence type="ECO:0000313" key="3">
    <source>
        <dbReference type="Proteomes" id="UP000709295"/>
    </source>
</evidence>
<organism evidence="2 3">
    <name type="scientific">Phytophthora aleatoria</name>
    <dbReference type="NCBI Taxonomy" id="2496075"/>
    <lineage>
        <taxon>Eukaryota</taxon>
        <taxon>Sar</taxon>
        <taxon>Stramenopiles</taxon>
        <taxon>Oomycota</taxon>
        <taxon>Peronosporomycetes</taxon>
        <taxon>Peronosporales</taxon>
        <taxon>Peronosporaceae</taxon>
        <taxon>Phytophthora</taxon>
    </lineage>
</organism>
<dbReference type="Proteomes" id="UP000709295">
    <property type="component" value="Unassembled WGS sequence"/>
</dbReference>
<dbReference type="EMBL" id="JAENGY010001143">
    <property type="protein sequence ID" value="KAG6952048.1"/>
    <property type="molecule type" value="Genomic_DNA"/>
</dbReference>
<feature type="region of interest" description="Disordered" evidence="1">
    <location>
        <begin position="1"/>
        <end position="20"/>
    </location>
</feature>
<name>A0A8J5I949_9STRA</name>
<reference evidence="2" key="1">
    <citation type="submission" date="2021-01" db="EMBL/GenBank/DDBJ databases">
        <title>Phytophthora aleatoria, a newly-described species from Pinus radiata is distinct from Phytophthora cactorum isolates based on comparative genomics.</title>
        <authorList>
            <person name="Mcdougal R."/>
            <person name="Panda P."/>
            <person name="Williams N."/>
            <person name="Studholme D.J."/>
        </authorList>
    </citation>
    <scope>NUCLEOTIDE SEQUENCE</scope>
    <source>
        <strain evidence="2">NZFS 4037</strain>
    </source>
</reference>
<feature type="region of interest" description="Disordered" evidence="1">
    <location>
        <begin position="34"/>
        <end position="55"/>
    </location>
</feature>
<protein>
    <submittedName>
        <fullName evidence="2">Uncharacterized protein</fullName>
    </submittedName>
</protein>
<keyword evidence="3" id="KW-1185">Reference proteome</keyword>
<dbReference type="AlphaFoldDB" id="A0A8J5I949"/>
<proteinExistence type="predicted"/>
<gene>
    <name evidence="2" type="ORF">JG688_00013448</name>
</gene>
<sequence length="129" mass="13891">MAAVAAGNENVSETGSGPSTAVAVEMNTTVAWCPSVTRNGESKTPPRSTNRGSWNEPFVSREVVYANFGLKAGSIDKNEPLCMLDGSMKPHEEPIPEKKTLCWKVAQVLSANQNAASLPWMVRLMAKKV</sequence>
<comment type="caution">
    <text evidence="2">The sequence shown here is derived from an EMBL/GenBank/DDBJ whole genome shotgun (WGS) entry which is preliminary data.</text>
</comment>
<evidence type="ECO:0000256" key="1">
    <source>
        <dbReference type="SAM" id="MobiDB-lite"/>
    </source>
</evidence>
<accession>A0A8J5I949</accession>
<evidence type="ECO:0000313" key="2">
    <source>
        <dbReference type="EMBL" id="KAG6952048.1"/>
    </source>
</evidence>